<evidence type="ECO:0000256" key="11">
    <source>
        <dbReference type="ARBA" id="ARBA00022989"/>
    </source>
</evidence>
<dbReference type="RefSeq" id="XP_017773890.1">
    <property type="nucleotide sequence ID" value="XM_017918401.1"/>
</dbReference>
<keyword evidence="15" id="KW-0464">Manganese</keyword>
<name>A0ABM1MH40_NICVS</name>
<sequence length="437" mass="50426">MVQRCRILNLSVTAVIVLSIYNVLLTVKLMYNKDDCPHVKIQHVVSQSSAPPKPPCNSQVNDISTDTVFSKLDLKLGRWDNKLIIKYFDNFLVGDRYSQLNEDFTVCLATQSSIEKLSSLVEVSSTWHGAISTAVYAAGDDELNLILLYLIYLRQCFVNIKNRVSFHLAVPKGRMPKSIQVDLASLAQMDCNRPDVTLQQLLKRRSAITAKWRIKNPYPQNHLRNLARKNCHSGHVFLTDVDIVPSDLLAEKLDGFLKKASCTKLCAYVIPTYELDNRIRFPPNKTELVRLASKGLARPFHHKVFIYNQFATNFSKWQTGANEESQEVHISHPVTNFEFLYEPFYVAPDTAPPHDERFIGYGYTRNTQVYEMYVAGYEFLVLSPIFTVHWGLQVKRSRPPWREHQNNQNRKLFDTFKREVFAKYKKDPLHMVANSHR</sequence>
<evidence type="ECO:0000256" key="21">
    <source>
        <dbReference type="SAM" id="Phobius"/>
    </source>
</evidence>
<comment type="pathway">
    <text evidence="3">Protein modification; protein glycosylation.</text>
</comment>
<comment type="subcellular location">
    <subcellularLocation>
        <location evidence="2">Golgi apparatus membrane</location>
        <topology evidence="2">Single-pass type II membrane protein</topology>
    </subcellularLocation>
</comment>
<evidence type="ECO:0000256" key="19">
    <source>
        <dbReference type="ARBA" id="ARBA00033291"/>
    </source>
</evidence>
<evidence type="ECO:0000256" key="15">
    <source>
        <dbReference type="ARBA" id="ARBA00023211"/>
    </source>
</evidence>
<evidence type="ECO:0000256" key="6">
    <source>
        <dbReference type="ARBA" id="ARBA00022676"/>
    </source>
</evidence>
<evidence type="ECO:0000256" key="8">
    <source>
        <dbReference type="ARBA" id="ARBA00022692"/>
    </source>
</evidence>
<evidence type="ECO:0000256" key="17">
    <source>
        <dbReference type="ARBA" id="ARBA00032175"/>
    </source>
</evidence>
<evidence type="ECO:0000256" key="3">
    <source>
        <dbReference type="ARBA" id="ARBA00004922"/>
    </source>
</evidence>
<keyword evidence="11 21" id="KW-1133">Transmembrane helix</keyword>
<comment type="catalytic activity">
    <reaction evidence="20">
        <text>3-O-[beta-D-Xyl-(1-&gt;4)-Rib-ol-P-Rib-ol-P-3-beta-D-GalNAc-(1-&gt;3)-beta-D-GlcNAc-(1-&gt;4)-(O-6-P-alpha-D-Man)]-Thr-[protein] + UDP-alpha-D-glucuronate = 3-O-[beta-D-GlcA-(1-&gt;3)-beta-D-Xyl-(1-&gt;4)-Rib-ol-P-Rib-ol-P-3-beta-D-GalNAc-(1-&gt;3)-beta-D-GlcNAc-(1-&gt;4)-(O-6-P-alpha-D-Man)]-Thr-[protein] + UDP + H(+)</text>
        <dbReference type="Rhea" id="RHEA:46860"/>
        <dbReference type="Rhea" id="RHEA-COMP:15023"/>
        <dbReference type="Rhea" id="RHEA-COMP:17482"/>
        <dbReference type="ChEBI" id="CHEBI:15378"/>
        <dbReference type="ChEBI" id="CHEBI:58052"/>
        <dbReference type="ChEBI" id="CHEBI:58223"/>
        <dbReference type="ChEBI" id="CHEBI:142405"/>
        <dbReference type="ChEBI" id="CHEBI:177336"/>
    </reaction>
</comment>
<dbReference type="PANTHER" id="PTHR46420:SF1">
    <property type="entry name" value="BETA-1,4-GLUCURONYLTRANSFERASE 1"/>
    <property type="match status" value="1"/>
</dbReference>
<dbReference type="PANTHER" id="PTHR46420">
    <property type="entry name" value="BETA-1,4-GLUCURONYLTRANSFERASE 1"/>
    <property type="match status" value="1"/>
</dbReference>
<evidence type="ECO:0000256" key="18">
    <source>
        <dbReference type="ARBA" id="ARBA00032181"/>
    </source>
</evidence>
<keyword evidence="7" id="KW-0808">Transferase</keyword>
<keyword evidence="13 21" id="KW-0472">Membrane</keyword>
<comment type="cofactor">
    <cofactor evidence="1">
        <name>Mn(2+)</name>
        <dbReference type="ChEBI" id="CHEBI:29035"/>
    </cofactor>
</comment>
<keyword evidence="8 21" id="KW-0812">Transmembrane</keyword>
<gene>
    <name evidence="23" type="primary">LOC108560732</name>
</gene>
<evidence type="ECO:0000256" key="14">
    <source>
        <dbReference type="ARBA" id="ARBA00023180"/>
    </source>
</evidence>
<dbReference type="Pfam" id="PF13896">
    <property type="entry name" value="Glyco_transf_49"/>
    <property type="match status" value="1"/>
</dbReference>
<keyword evidence="12" id="KW-0333">Golgi apparatus</keyword>
<accession>A0ABM1MH40</accession>
<reference evidence="23" key="1">
    <citation type="submission" date="2025-08" db="UniProtKB">
        <authorList>
            <consortium name="RefSeq"/>
        </authorList>
    </citation>
    <scope>IDENTIFICATION</scope>
    <source>
        <tissue evidence="23">Whole Larva</tissue>
    </source>
</reference>
<evidence type="ECO:0000256" key="9">
    <source>
        <dbReference type="ARBA" id="ARBA00022723"/>
    </source>
</evidence>
<evidence type="ECO:0000256" key="7">
    <source>
        <dbReference type="ARBA" id="ARBA00022679"/>
    </source>
</evidence>
<evidence type="ECO:0000256" key="12">
    <source>
        <dbReference type="ARBA" id="ARBA00023034"/>
    </source>
</evidence>
<evidence type="ECO:0000256" key="1">
    <source>
        <dbReference type="ARBA" id="ARBA00001936"/>
    </source>
</evidence>
<evidence type="ECO:0000256" key="20">
    <source>
        <dbReference type="ARBA" id="ARBA00047852"/>
    </source>
</evidence>
<feature type="transmembrane region" description="Helical" evidence="21">
    <location>
        <begin position="7"/>
        <end position="31"/>
    </location>
</feature>
<comment type="similarity">
    <text evidence="4">Belongs to the glycosyltransferase 49 family.</text>
</comment>
<evidence type="ECO:0000256" key="2">
    <source>
        <dbReference type="ARBA" id="ARBA00004323"/>
    </source>
</evidence>
<organism evidence="22 23">
    <name type="scientific">Nicrophorus vespilloides</name>
    <name type="common">Boreal carrion beetle</name>
    <dbReference type="NCBI Taxonomy" id="110193"/>
    <lineage>
        <taxon>Eukaryota</taxon>
        <taxon>Metazoa</taxon>
        <taxon>Ecdysozoa</taxon>
        <taxon>Arthropoda</taxon>
        <taxon>Hexapoda</taxon>
        <taxon>Insecta</taxon>
        <taxon>Pterygota</taxon>
        <taxon>Neoptera</taxon>
        <taxon>Endopterygota</taxon>
        <taxon>Coleoptera</taxon>
        <taxon>Polyphaga</taxon>
        <taxon>Staphyliniformia</taxon>
        <taxon>Silphidae</taxon>
        <taxon>Nicrophorinae</taxon>
        <taxon>Nicrophorus</taxon>
    </lineage>
</organism>
<evidence type="ECO:0000256" key="10">
    <source>
        <dbReference type="ARBA" id="ARBA00022968"/>
    </source>
</evidence>
<keyword evidence="6" id="KW-0328">Glycosyltransferase</keyword>
<keyword evidence="22" id="KW-1185">Reference proteome</keyword>
<dbReference type="InterPro" id="IPR043189">
    <property type="entry name" value="B4GAT1"/>
</dbReference>
<protein>
    <recommendedName>
        <fullName evidence="5">Beta-1,4-glucuronyltransferase 1</fullName>
    </recommendedName>
    <alternativeName>
        <fullName evidence="16">I-beta-1,3-N-acetylglucosaminyltransferase</fullName>
    </alternativeName>
    <alternativeName>
        <fullName evidence="19">N-acetyllactosaminide beta-1,3-N-acetylglucosaminyltransferase</fullName>
    </alternativeName>
    <alternativeName>
        <fullName evidence="17">Poly-N-acetyllactosamine extension enzyme</fullName>
    </alternativeName>
    <alternativeName>
        <fullName evidence="18">UDP-GlcNAc:betaGal beta-1,3-N-acetylglucosaminyltransferase 1</fullName>
    </alternativeName>
</protein>
<evidence type="ECO:0000313" key="23">
    <source>
        <dbReference type="RefSeq" id="XP_017773890.1"/>
    </source>
</evidence>
<keyword evidence="9" id="KW-0479">Metal-binding</keyword>
<dbReference type="GeneID" id="108560732"/>
<proteinExistence type="inferred from homology"/>
<evidence type="ECO:0000313" key="22">
    <source>
        <dbReference type="Proteomes" id="UP000695000"/>
    </source>
</evidence>
<evidence type="ECO:0000256" key="13">
    <source>
        <dbReference type="ARBA" id="ARBA00023136"/>
    </source>
</evidence>
<keyword evidence="10" id="KW-0735">Signal-anchor</keyword>
<keyword evidence="14" id="KW-0325">Glycoprotein</keyword>
<evidence type="ECO:0000256" key="16">
    <source>
        <dbReference type="ARBA" id="ARBA00030723"/>
    </source>
</evidence>
<dbReference type="Proteomes" id="UP000695000">
    <property type="component" value="Unplaced"/>
</dbReference>
<evidence type="ECO:0000256" key="5">
    <source>
        <dbReference type="ARBA" id="ARBA00017962"/>
    </source>
</evidence>
<evidence type="ECO:0000256" key="4">
    <source>
        <dbReference type="ARBA" id="ARBA00008539"/>
    </source>
</evidence>